<feature type="domain" description="DUF5641" evidence="1">
    <location>
        <begin position="45"/>
        <end position="86"/>
    </location>
</feature>
<name>T1GNN0_MEGSC</name>
<dbReference type="HOGENOM" id="CLU_2461116_0_0_1"/>
<proteinExistence type="predicted"/>
<evidence type="ECO:0000259" key="1">
    <source>
        <dbReference type="Pfam" id="PF18701"/>
    </source>
</evidence>
<dbReference type="Pfam" id="PF18701">
    <property type="entry name" value="DUF5641"/>
    <property type="match status" value="1"/>
</dbReference>
<protein>
    <recommendedName>
        <fullName evidence="1">DUF5641 domain-containing protein</fullName>
    </recommendedName>
</protein>
<dbReference type="EnsemblMetazoa" id="MESCA005188-RA">
    <property type="protein sequence ID" value="MESCA005188-PA"/>
    <property type="gene ID" value="MESCA005188"/>
</dbReference>
<evidence type="ECO:0000313" key="3">
    <source>
        <dbReference type="Proteomes" id="UP000015102"/>
    </source>
</evidence>
<evidence type="ECO:0000313" key="2">
    <source>
        <dbReference type="EnsemblMetazoa" id="MESCA005188-PA"/>
    </source>
</evidence>
<keyword evidence="3" id="KW-1185">Reference proteome</keyword>
<dbReference type="InterPro" id="IPR040676">
    <property type="entry name" value="DUF5641"/>
</dbReference>
<dbReference type="Proteomes" id="UP000015102">
    <property type="component" value="Unassembled WGS sequence"/>
</dbReference>
<accession>T1GNN0</accession>
<dbReference type="EMBL" id="CAQQ02044315">
    <property type="status" value="NOT_ANNOTATED_CDS"/>
    <property type="molecule type" value="Genomic_DNA"/>
</dbReference>
<organism evidence="2 3">
    <name type="scientific">Megaselia scalaris</name>
    <name type="common">Humpbacked fly</name>
    <name type="synonym">Phora scalaris</name>
    <dbReference type="NCBI Taxonomy" id="36166"/>
    <lineage>
        <taxon>Eukaryota</taxon>
        <taxon>Metazoa</taxon>
        <taxon>Ecdysozoa</taxon>
        <taxon>Arthropoda</taxon>
        <taxon>Hexapoda</taxon>
        <taxon>Insecta</taxon>
        <taxon>Pterygota</taxon>
        <taxon>Neoptera</taxon>
        <taxon>Endopterygota</taxon>
        <taxon>Diptera</taxon>
        <taxon>Brachycera</taxon>
        <taxon>Muscomorpha</taxon>
        <taxon>Platypezoidea</taxon>
        <taxon>Phoridae</taxon>
        <taxon>Megaseliini</taxon>
        <taxon>Megaselia</taxon>
    </lineage>
</organism>
<reference evidence="3" key="1">
    <citation type="submission" date="2013-02" db="EMBL/GenBank/DDBJ databases">
        <authorList>
            <person name="Hughes D."/>
        </authorList>
    </citation>
    <scope>NUCLEOTIDE SEQUENCE</scope>
    <source>
        <strain>Durham</strain>
        <strain evidence="3">NC isolate 2 -- Noor lab</strain>
    </source>
</reference>
<reference evidence="2" key="2">
    <citation type="submission" date="2015-06" db="UniProtKB">
        <authorList>
            <consortium name="EnsemblMetazoa"/>
        </authorList>
    </citation>
    <scope>IDENTIFICATION</scope>
</reference>
<dbReference type="AlphaFoldDB" id="T1GNN0"/>
<sequence>EQRFFSNPEPEEERVSLANRWKYLKNIKYNIQILHNIQPRTKWKLQEEPNIFNHKWPIKVVEEVHPGIDGLVRVVTVRGENGKHSRDRL</sequence>